<dbReference type="GO" id="GO:0006750">
    <property type="term" value="P:glutathione biosynthetic process"/>
    <property type="evidence" value="ECO:0007669"/>
    <property type="project" value="UniProtKB-UniRule"/>
</dbReference>
<dbReference type="EMBL" id="PDEM01000020">
    <property type="protein sequence ID" value="PHZ84973.1"/>
    <property type="molecule type" value="Genomic_DNA"/>
</dbReference>
<evidence type="ECO:0000256" key="5">
    <source>
        <dbReference type="ARBA" id="ARBA00022684"/>
    </source>
</evidence>
<organism evidence="12 13">
    <name type="scientific">Paremcibacter congregatus</name>
    <dbReference type="NCBI Taxonomy" id="2043170"/>
    <lineage>
        <taxon>Bacteria</taxon>
        <taxon>Pseudomonadati</taxon>
        <taxon>Pseudomonadota</taxon>
        <taxon>Alphaproteobacteria</taxon>
        <taxon>Emcibacterales</taxon>
        <taxon>Emcibacteraceae</taxon>
        <taxon>Paremcibacter</taxon>
    </lineage>
</organism>
<dbReference type="InterPro" id="IPR014746">
    <property type="entry name" value="Gln_synth/guanido_kin_cat_dom"/>
</dbReference>
<dbReference type="OrthoDB" id="9780152at2"/>
<dbReference type="Proteomes" id="UP000229730">
    <property type="component" value="Unassembled WGS sequence"/>
</dbReference>
<keyword evidence="5" id="KW-0317">Glutathione biosynthesis</keyword>
<dbReference type="PANTHER" id="PTHR34378:SF1">
    <property type="entry name" value="GLUTAMATE--CYSTEINE LIGASE, CHLOROPLASTIC"/>
    <property type="match status" value="1"/>
</dbReference>
<name>A0A2G4YRN5_9PROT</name>
<proteinExistence type="inferred from homology"/>
<evidence type="ECO:0000256" key="4">
    <source>
        <dbReference type="ARBA" id="ARBA00022598"/>
    </source>
</evidence>
<dbReference type="NCBIfam" id="TIGR01436">
    <property type="entry name" value="glu_cys_lig_pln"/>
    <property type="match status" value="1"/>
</dbReference>
<dbReference type="AlphaFoldDB" id="A0A2G4YRN5"/>
<comment type="similarity">
    <text evidence="2">Belongs to the carboxylate-amine ligase family. Glutamate--cysteine ligase type 2 subfamily.</text>
</comment>
<comment type="caution">
    <text evidence="12">The sequence shown here is derived from an EMBL/GenBank/DDBJ whole genome shotgun (WGS) entry which is preliminary data.</text>
</comment>
<dbReference type="InterPro" id="IPR006336">
    <property type="entry name" value="GCS2"/>
</dbReference>
<gene>
    <name evidence="12" type="ORF">CRD36_09635</name>
</gene>
<evidence type="ECO:0000313" key="12">
    <source>
        <dbReference type="EMBL" id="PHZ84973.1"/>
    </source>
</evidence>
<sequence length="469" mass="52217">MPTSHTPHSPSLASSLAKDALIENKQQLIDYIAAGNKPKSDWTIGTEHEKFGFCMKNLKPVPYEGTRGIRAILEAMQEFGWAPMLEGETIIGLTKDGQSVTLEPGGQLELSGAMRKTLHETCSEVSSHLKLTKAVSEKLGIGFLGVGFNPNTARNDVPIMPKGRYVIMRNYMPKKGNLGLDMMLRTSTIQVNLDYASEADMVKKFRVSLALQPLATALFAASPFTEGKPNGFLSYRSHIWTDTDPDRCGIMPFIFEDGMGFEAYVDHVLNVPMYFVYRDGKYIDVAGQSFRDFLRGELPGYPGHKPTIQDWEDHMSTLFPEVRLKKFLEMRGADGGTGNRICALPALWTGLLYDQVSLDAAWDMVKNWTAEEHAYLRDNVPAQALHTPFRGGTVLDLAQQMVALSSDGLKRRAQINSTGEDERIFLNPLLTILDRGQTVAEEMLEKYNSPVDQGGWGGDITKIFKDYAF</sequence>
<evidence type="ECO:0000256" key="3">
    <source>
        <dbReference type="ARBA" id="ARBA00011153"/>
    </source>
</evidence>
<dbReference type="GO" id="GO:0004357">
    <property type="term" value="F:glutamate-cysteine ligase activity"/>
    <property type="evidence" value="ECO:0007669"/>
    <property type="project" value="UniProtKB-UniRule"/>
</dbReference>
<keyword evidence="4 10" id="KW-0436">Ligase</keyword>
<dbReference type="EC" id="6.3.2.2" evidence="10"/>
<dbReference type="Gene3D" id="3.30.590.20">
    <property type="match status" value="1"/>
</dbReference>
<dbReference type="InterPro" id="IPR011556">
    <property type="entry name" value="Glut_cys_lig_pln_type"/>
</dbReference>
<dbReference type="RefSeq" id="WP_099472567.1">
    <property type="nucleotide sequence ID" value="NZ_CP041025.1"/>
</dbReference>
<evidence type="ECO:0000256" key="10">
    <source>
        <dbReference type="PIRNR" id="PIRNR017901"/>
    </source>
</evidence>
<accession>A0A2G4YRN5</accession>
<keyword evidence="6 10" id="KW-0547">Nucleotide-binding</keyword>
<comment type="similarity">
    <text evidence="10">Belongs to the glutamate--cysteine ligase type 2 family. EgtA subfamily.</text>
</comment>
<evidence type="ECO:0000256" key="8">
    <source>
        <dbReference type="ARBA" id="ARBA00022946"/>
    </source>
</evidence>
<keyword evidence="13" id="KW-1185">Reference proteome</keyword>
<evidence type="ECO:0000256" key="1">
    <source>
        <dbReference type="ARBA" id="ARBA00005006"/>
    </source>
</evidence>
<dbReference type="PIRSF" id="PIRSF017901">
    <property type="entry name" value="GCL"/>
    <property type="match status" value="1"/>
</dbReference>
<dbReference type="GO" id="GO:0005524">
    <property type="term" value="F:ATP binding"/>
    <property type="evidence" value="ECO:0007669"/>
    <property type="project" value="UniProtKB-UniRule"/>
</dbReference>
<evidence type="ECO:0000313" key="13">
    <source>
        <dbReference type="Proteomes" id="UP000229730"/>
    </source>
</evidence>
<evidence type="ECO:0000256" key="2">
    <source>
        <dbReference type="ARBA" id="ARBA00010253"/>
    </source>
</evidence>
<feature type="disulfide bond" evidence="11">
    <location>
        <begin position="122"/>
        <end position="342"/>
    </location>
</feature>
<comment type="catalytic activity">
    <reaction evidence="10">
        <text>L-cysteine + L-glutamate + ATP = gamma-L-glutamyl-L-cysteine + ADP + phosphate + H(+)</text>
        <dbReference type="Rhea" id="RHEA:13285"/>
        <dbReference type="ChEBI" id="CHEBI:15378"/>
        <dbReference type="ChEBI" id="CHEBI:29985"/>
        <dbReference type="ChEBI" id="CHEBI:30616"/>
        <dbReference type="ChEBI" id="CHEBI:35235"/>
        <dbReference type="ChEBI" id="CHEBI:43474"/>
        <dbReference type="ChEBI" id="CHEBI:58173"/>
        <dbReference type="ChEBI" id="CHEBI:456216"/>
        <dbReference type="EC" id="6.3.2.2"/>
    </reaction>
</comment>
<dbReference type="SUPFAM" id="SSF55931">
    <property type="entry name" value="Glutamine synthetase/guanido kinase"/>
    <property type="match status" value="1"/>
</dbReference>
<dbReference type="InterPro" id="IPR035434">
    <property type="entry name" value="GCL_bact_plant"/>
</dbReference>
<keyword evidence="8" id="KW-0809">Transit peptide</keyword>
<comment type="function">
    <text evidence="10">Catalyzes the synthesis of gamma-glutamylcysteine (gamma-GC).</text>
</comment>
<evidence type="ECO:0000256" key="11">
    <source>
        <dbReference type="PIRSR" id="PIRSR017901-50"/>
    </source>
</evidence>
<evidence type="ECO:0000256" key="9">
    <source>
        <dbReference type="ARBA" id="ARBA00023157"/>
    </source>
</evidence>
<protein>
    <recommendedName>
        <fullName evidence="10">Glutamate--cysteine ligase</fullName>
        <ecNumber evidence="10">6.3.2.2</ecNumber>
    </recommendedName>
</protein>
<evidence type="ECO:0000256" key="7">
    <source>
        <dbReference type="ARBA" id="ARBA00022840"/>
    </source>
</evidence>
<dbReference type="InParanoid" id="A0A2G4YRN5"/>
<comment type="pathway">
    <text evidence="1">Sulfur metabolism; glutathione biosynthesis; glutathione from L-cysteine and L-glutamate: step 1/2.</text>
</comment>
<keyword evidence="9 11" id="KW-1015">Disulfide bond</keyword>
<evidence type="ECO:0000256" key="6">
    <source>
        <dbReference type="ARBA" id="ARBA00022741"/>
    </source>
</evidence>
<comment type="subunit">
    <text evidence="3">Homodimer or monomer when oxidized or reduced, respectively.</text>
</comment>
<dbReference type="Pfam" id="PF04107">
    <property type="entry name" value="GCS2"/>
    <property type="match status" value="1"/>
</dbReference>
<keyword evidence="7 10" id="KW-0067">ATP-binding</keyword>
<reference evidence="12 13" key="1">
    <citation type="submission" date="2017-10" db="EMBL/GenBank/DDBJ databases">
        <title>Frigbacter circumglobatus gen. nov. sp. nov., isolated from sediment cultured in situ.</title>
        <authorList>
            <person name="Zhao Z."/>
        </authorList>
    </citation>
    <scope>NUCLEOTIDE SEQUENCE [LARGE SCALE GENOMIC DNA]</scope>
    <source>
        <strain evidence="12 13">ZYL</strain>
    </source>
</reference>
<dbReference type="PANTHER" id="PTHR34378">
    <property type="entry name" value="GLUTAMATE--CYSTEINE LIGASE, CHLOROPLASTIC"/>
    <property type="match status" value="1"/>
</dbReference>